<dbReference type="EMBL" id="UINC01170331">
    <property type="protein sequence ID" value="SVD74324.1"/>
    <property type="molecule type" value="Genomic_DNA"/>
</dbReference>
<evidence type="ECO:0000313" key="2">
    <source>
        <dbReference type="EMBL" id="SVD74324.1"/>
    </source>
</evidence>
<keyword evidence="1" id="KW-1133">Transmembrane helix</keyword>
<evidence type="ECO:0000256" key="1">
    <source>
        <dbReference type="SAM" id="Phobius"/>
    </source>
</evidence>
<name>A0A382XTX1_9ZZZZ</name>
<feature type="non-terminal residue" evidence="2">
    <location>
        <position position="128"/>
    </location>
</feature>
<gene>
    <name evidence="2" type="ORF">METZ01_LOCUS427178</name>
</gene>
<dbReference type="AlphaFoldDB" id="A0A382XTX1"/>
<organism evidence="2">
    <name type="scientific">marine metagenome</name>
    <dbReference type="NCBI Taxonomy" id="408172"/>
    <lineage>
        <taxon>unclassified sequences</taxon>
        <taxon>metagenomes</taxon>
        <taxon>ecological metagenomes</taxon>
    </lineage>
</organism>
<feature type="transmembrane region" description="Helical" evidence="1">
    <location>
        <begin position="20"/>
        <end position="40"/>
    </location>
</feature>
<dbReference type="NCBIfam" id="TIGR04514">
    <property type="entry name" value="GWxTD_dom"/>
    <property type="match status" value="1"/>
</dbReference>
<dbReference type="InterPro" id="IPR030959">
    <property type="entry name" value="GWxTD_dom"/>
</dbReference>
<sequence length="128" mass="14393">MTRCGALLDLSPEGSKMRRNQFASVAFILLLVFALGTELADAQRGRGGGRRGGAPAALEEATLLEEFDKIVDLIWTDQEEDTWGDIDDDATEDKQAFITMFWESRDPTPGTESNEFREVWMQRVAYTQ</sequence>
<protein>
    <submittedName>
        <fullName evidence="2">Uncharacterized protein</fullName>
    </submittedName>
</protein>
<proteinExistence type="predicted"/>
<accession>A0A382XTX1</accession>
<keyword evidence="1" id="KW-0472">Membrane</keyword>
<keyword evidence="1" id="KW-0812">Transmembrane</keyword>
<reference evidence="2" key="1">
    <citation type="submission" date="2018-05" db="EMBL/GenBank/DDBJ databases">
        <authorList>
            <person name="Lanie J.A."/>
            <person name="Ng W.-L."/>
            <person name="Kazmierczak K.M."/>
            <person name="Andrzejewski T.M."/>
            <person name="Davidsen T.M."/>
            <person name="Wayne K.J."/>
            <person name="Tettelin H."/>
            <person name="Glass J.I."/>
            <person name="Rusch D."/>
            <person name="Podicherti R."/>
            <person name="Tsui H.-C.T."/>
            <person name="Winkler M.E."/>
        </authorList>
    </citation>
    <scope>NUCLEOTIDE SEQUENCE</scope>
</reference>